<dbReference type="EMBL" id="SRYB01000018">
    <property type="protein sequence ID" value="TGY77992.1"/>
    <property type="molecule type" value="Genomic_DNA"/>
</dbReference>
<comment type="caution">
    <text evidence="1">The sequence shown here is derived from an EMBL/GenBank/DDBJ whole genome shotgun (WGS) entry which is preliminary data.</text>
</comment>
<accession>A0AC61RJD7</accession>
<sequence length="390" mass="41874">MDSESNQIGKRYFLFLIIFLGALSAFGPFITDFYLPTLPSMTSVFNTSESMVQLGLTTSLVGIAIGQVFFGPISDKYGRKHIMIMSLILFVAATLGCIWSPTIEVFNVFRFLQGLGGSGSIVMSRSVATDCYRGRELAKILAIVGAINGVAPVVAPVTGGLVSRSIGWQGIFWILFAIGVVLLGMCSLFRESLKMEDRATCPVWKTAGGFLRILRIPDFRRYVLIYSFAYGALFAYISSASFIVQEHFGYSELQFSVTFAVNATGIGIGSGLAMRFRKMENAALFSTGGMTTFAIMLLAMGFMVDSFLVYEGLTFLMLFCLGFIFPSVSALGMEAGRSAAGAASALLGAGGFIFGGLVSPLVGIGDLILSTNLLLVACSLAALLLCLRRR</sequence>
<gene>
    <name evidence="1" type="ORF">E5331_12365</name>
</gene>
<organism evidence="1 2">
    <name type="scientific">Lepagella muris</name>
    <dbReference type="NCBI Taxonomy" id="3032870"/>
    <lineage>
        <taxon>Bacteria</taxon>
        <taxon>Pseudomonadati</taxon>
        <taxon>Bacteroidota</taxon>
        <taxon>Bacteroidia</taxon>
        <taxon>Bacteroidales</taxon>
        <taxon>Muribaculaceae</taxon>
        <taxon>Lepagella</taxon>
    </lineage>
</organism>
<keyword evidence="2" id="KW-1185">Reference proteome</keyword>
<proteinExistence type="predicted"/>
<protein>
    <submittedName>
        <fullName evidence="1">Bcr/CflA family efflux MFS transporter</fullName>
    </submittedName>
</protein>
<dbReference type="Proteomes" id="UP000306319">
    <property type="component" value="Unassembled WGS sequence"/>
</dbReference>
<reference evidence="1" key="1">
    <citation type="submission" date="2019-04" db="EMBL/GenBank/DDBJ databases">
        <title>Microbes associate with the intestines of laboratory mice.</title>
        <authorList>
            <person name="Navarre W."/>
            <person name="Wong E."/>
            <person name="Huang K."/>
            <person name="Tropini C."/>
            <person name="Ng K."/>
            <person name="Yu B."/>
        </authorList>
    </citation>
    <scope>NUCLEOTIDE SEQUENCE</scope>
    <source>
        <strain evidence="1">NM04_E33</strain>
    </source>
</reference>
<evidence type="ECO:0000313" key="1">
    <source>
        <dbReference type="EMBL" id="TGY77992.1"/>
    </source>
</evidence>
<evidence type="ECO:0000313" key="2">
    <source>
        <dbReference type="Proteomes" id="UP000306319"/>
    </source>
</evidence>
<name>A0AC61RJD7_9BACT</name>